<evidence type="ECO:0000256" key="6">
    <source>
        <dbReference type="RuleBase" id="RU362125"/>
    </source>
</evidence>
<evidence type="ECO:0000256" key="3">
    <source>
        <dbReference type="ARBA" id="ARBA00022630"/>
    </source>
</evidence>
<evidence type="ECO:0000259" key="9">
    <source>
        <dbReference type="Pfam" id="PF02770"/>
    </source>
</evidence>
<evidence type="ECO:0000259" key="8">
    <source>
        <dbReference type="Pfam" id="PF00441"/>
    </source>
</evidence>
<dbReference type="InterPro" id="IPR006091">
    <property type="entry name" value="Acyl-CoA_Oxase/DH_mid-dom"/>
</dbReference>
<reference evidence="12 13" key="1">
    <citation type="submission" date="2024-06" db="EMBL/GenBank/DDBJ databases">
        <title>Genome sequencing of Agrobacterium spp. from tobacco in Serbia.</title>
        <authorList>
            <person name="Ilicic R.J."/>
            <person name="Studholme D.J."/>
            <person name="Jelusic A."/>
            <person name="Barac G."/>
            <person name="Bagi F."/>
            <person name="Popovic Milovanovic T."/>
        </authorList>
    </citation>
    <scope>NUCLEOTIDE SEQUENCE [LARGE SCALE GENOMIC DNA]</scope>
    <source>
        <strain evidence="12 13">DA1</strain>
    </source>
</reference>
<dbReference type="InterPro" id="IPR009075">
    <property type="entry name" value="AcylCo_DH/oxidase_C"/>
</dbReference>
<feature type="region of interest" description="Disordered" evidence="7">
    <location>
        <begin position="581"/>
        <end position="618"/>
    </location>
</feature>
<keyword evidence="3 6" id="KW-0285">Flavoprotein</keyword>
<feature type="domain" description="Acyl-CoA dehydrogenase/oxidase N-terminal" evidence="10">
    <location>
        <begin position="73"/>
        <end position="154"/>
    </location>
</feature>
<dbReference type="InterPro" id="IPR036250">
    <property type="entry name" value="AcylCo_DH-like_C"/>
</dbReference>
<protein>
    <submittedName>
        <fullName evidence="12">Acyl-CoA dehydrogenase</fullName>
    </submittedName>
</protein>
<evidence type="ECO:0000259" key="11">
    <source>
        <dbReference type="Pfam" id="PF12806"/>
    </source>
</evidence>
<organism evidence="12 13">
    <name type="scientific">Agrobacterium radiobacter</name>
    <dbReference type="NCBI Taxonomy" id="362"/>
    <lineage>
        <taxon>Bacteria</taxon>
        <taxon>Pseudomonadati</taxon>
        <taxon>Pseudomonadota</taxon>
        <taxon>Alphaproteobacteria</taxon>
        <taxon>Hyphomicrobiales</taxon>
        <taxon>Rhizobiaceae</taxon>
        <taxon>Rhizobium/Agrobacterium group</taxon>
        <taxon>Agrobacterium</taxon>
        <taxon>Agrobacterium tumefaciens complex</taxon>
    </lineage>
</organism>
<proteinExistence type="inferred from homology"/>
<dbReference type="PANTHER" id="PTHR42803">
    <property type="entry name" value="ACYL-COA DEHYDROGENASE"/>
    <property type="match status" value="1"/>
</dbReference>
<dbReference type="Pfam" id="PF02771">
    <property type="entry name" value="Acyl-CoA_dh_N"/>
    <property type="match status" value="1"/>
</dbReference>
<dbReference type="Gene3D" id="1.10.540.10">
    <property type="entry name" value="Acyl-CoA dehydrogenase/oxidase, N-terminal domain"/>
    <property type="match status" value="1"/>
</dbReference>
<dbReference type="SUPFAM" id="SSF47203">
    <property type="entry name" value="Acyl-CoA dehydrogenase C-terminal domain-like"/>
    <property type="match status" value="1"/>
</dbReference>
<evidence type="ECO:0000259" key="10">
    <source>
        <dbReference type="Pfam" id="PF02771"/>
    </source>
</evidence>
<dbReference type="AlphaFoldDB" id="A0ABD5LUL7"/>
<dbReference type="Gene3D" id="1.20.140.10">
    <property type="entry name" value="Butyryl-CoA Dehydrogenase, subunit A, domain 3"/>
    <property type="match status" value="1"/>
</dbReference>
<evidence type="ECO:0000256" key="4">
    <source>
        <dbReference type="ARBA" id="ARBA00022827"/>
    </source>
</evidence>
<name>A0ABD5LUL7_AGRRD</name>
<dbReference type="Proteomes" id="UP001438189">
    <property type="component" value="Unassembled WGS sequence"/>
</dbReference>
<dbReference type="InterPro" id="IPR037069">
    <property type="entry name" value="AcylCoA_DH/ox_N_sf"/>
</dbReference>
<evidence type="ECO:0000313" key="12">
    <source>
        <dbReference type="EMBL" id="MES4993617.1"/>
    </source>
</evidence>
<dbReference type="InterPro" id="IPR025878">
    <property type="entry name" value="Acyl-CoA_dh-like_C_dom"/>
</dbReference>
<evidence type="ECO:0000256" key="1">
    <source>
        <dbReference type="ARBA" id="ARBA00001974"/>
    </source>
</evidence>
<dbReference type="Pfam" id="PF00441">
    <property type="entry name" value="Acyl-CoA_dh_1"/>
    <property type="match status" value="1"/>
</dbReference>
<dbReference type="InterPro" id="IPR013786">
    <property type="entry name" value="AcylCoA_DH/ox_N"/>
</dbReference>
<dbReference type="Gene3D" id="2.40.110.10">
    <property type="entry name" value="Butyryl-CoA Dehydrogenase, subunit A, domain 2"/>
    <property type="match status" value="1"/>
</dbReference>
<comment type="caution">
    <text evidence="12">The sequence shown here is derived from an EMBL/GenBank/DDBJ whole genome shotgun (WGS) entry which is preliminary data.</text>
</comment>
<dbReference type="InterPro" id="IPR052166">
    <property type="entry name" value="Diverse_Acyl-CoA_DH"/>
</dbReference>
<dbReference type="Pfam" id="PF12806">
    <property type="entry name" value="Acyl-CoA_dh_C"/>
    <property type="match status" value="1"/>
</dbReference>
<feature type="domain" description="Acyl-CoA dehydrogenase/oxidase C-terminal" evidence="8">
    <location>
        <begin position="281"/>
        <end position="444"/>
    </location>
</feature>
<gene>
    <name evidence="12" type="ORF">ABVB70_25290</name>
</gene>
<evidence type="ECO:0000256" key="5">
    <source>
        <dbReference type="ARBA" id="ARBA00023002"/>
    </source>
</evidence>
<evidence type="ECO:0000256" key="2">
    <source>
        <dbReference type="ARBA" id="ARBA00009347"/>
    </source>
</evidence>
<keyword evidence="5 6" id="KW-0560">Oxidoreductase</keyword>
<dbReference type="EMBL" id="JBETME010000017">
    <property type="protein sequence ID" value="MES4993617.1"/>
    <property type="molecule type" value="Genomic_DNA"/>
</dbReference>
<dbReference type="Pfam" id="PF02770">
    <property type="entry name" value="Acyl-CoA_dh_M"/>
    <property type="match status" value="1"/>
</dbReference>
<keyword evidence="4 6" id="KW-0274">FAD</keyword>
<sequence length="618" mass="66755">MGYSAPVNETNFYIRCCTSTLTLPASTLELDTELTGAILDEAGGFASDVLLPLDWTLDTKGVRYEHGIVTTAPGHRDAYRQFREGGWLGISMPEVDGGQDLPPTVTAACQEFWHSGSMAFSMGTLLTMGAAETLKRHASEEQRRVYLPKLVSGEWAATMALTEPGAGSDLGDTRTRAESLEDGSFLVRGTKIFISYGDHDLTENIVHLVLARLPDASAGSRGLSLFLVPKKIPDRHGSLHQNDVLCTGIEEKLGQHGSPTCTMVFGSGSGAKGWIVGEPHRGLTAMFTMMNSARLAVAMQGVAIGERATQAAFAFASERRQGRPAGRVENMPIADHPDVWRMLMTMRSTTTAARFIALSTADAIDRSRRSPSQDERDAARIEADILTPVAKAYCTDSGIENASLAIQIHGGMGYVQETGIAQLWRDARVTSIYEGTNGIHAIDLLTRKLTGPGAPQFLKMIDQYEQIATRLADAHMEFADIGQVLSESYIRLRSGFADMTAMLNQDRQEALRAATPFLRLVALVTGASLLARAVLACSEDHDMRSKLEVDLRFFSLVVLAETAAISSIIVNLPRLGGSAKGLPSDGGNHCRRGGGPWDGTPHFAGRESLVNHPGRKLE</sequence>
<dbReference type="InterPro" id="IPR046373">
    <property type="entry name" value="Acyl-CoA_Oxase/DH_mid-dom_sf"/>
</dbReference>
<feature type="domain" description="Acetyl-CoA dehydrogenase-like C-terminal" evidence="11">
    <location>
        <begin position="465"/>
        <end position="570"/>
    </location>
</feature>
<dbReference type="InterPro" id="IPR009100">
    <property type="entry name" value="AcylCoA_DH/oxidase_NM_dom_sf"/>
</dbReference>
<dbReference type="SUPFAM" id="SSF56645">
    <property type="entry name" value="Acyl-CoA dehydrogenase NM domain-like"/>
    <property type="match status" value="1"/>
</dbReference>
<feature type="domain" description="Acyl-CoA oxidase/dehydrogenase middle" evidence="9">
    <location>
        <begin position="159"/>
        <end position="265"/>
    </location>
</feature>
<dbReference type="GO" id="GO:0016491">
    <property type="term" value="F:oxidoreductase activity"/>
    <property type="evidence" value="ECO:0007669"/>
    <property type="project" value="UniProtKB-KW"/>
</dbReference>
<evidence type="ECO:0000256" key="7">
    <source>
        <dbReference type="SAM" id="MobiDB-lite"/>
    </source>
</evidence>
<comment type="similarity">
    <text evidence="2 6">Belongs to the acyl-CoA dehydrogenase family.</text>
</comment>
<evidence type="ECO:0000313" key="13">
    <source>
        <dbReference type="Proteomes" id="UP001438189"/>
    </source>
</evidence>
<accession>A0ABD5LUL7</accession>
<dbReference type="RefSeq" id="WP_223569011.1">
    <property type="nucleotide sequence ID" value="NZ_JBETME010000017.1"/>
</dbReference>
<comment type="cofactor">
    <cofactor evidence="1 6">
        <name>FAD</name>
        <dbReference type="ChEBI" id="CHEBI:57692"/>
    </cofactor>
</comment>
<dbReference type="PANTHER" id="PTHR42803:SF1">
    <property type="entry name" value="BROAD-SPECIFICITY LINEAR ACYL-COA DEHYDROGENASE FADE5"/>
    <property type="match status" value="1"/>
</dbReference>